<keyword evidence="5 9" id="KW-0812">Transmembrane</keyword>
<dbReference type="RefSeq" id="WP_353713629.1">
    <property type="nucleotide sequence ID" value="NZ_CP159280.1"/>
</dbReference>
<feature type="transmembrane region" description="Helical" evidence="9">
    <location>
        <begin position="244"/>
        <end position="263"/>
    </location>
</feature>
<dbReference type="AlphaFoldDB" id="A0AAU8EX72"/>
<evidence type="ECO:0000256" key="7">
    <source>
        <dbReference type="ARBA" id="ARBA00023136"/>
    </source>
</evidence>
<geneLocation type="plasmid" evidence="10">
    <name>unnamed</name>
</geneLocation>
<dbReference type="PANTHER" id="PTHR32196">
    <property type="entry name" value="ABC TRANSPORTER PERMEASE PROTEIN YPHD-RELATED-RELATED"/>
    <property type="match status" value="1"/>
</dbReference>
<feature type="transmembrane region" description="Helical" evidence="9">
    <location>
        <begin position="166"/>
        <end position="184"/>
    </location>
</feature>
<feature type="transmembrane region" description="Helical" evidence="9">
    <location>
        <begin position="20"/>
        <end position="39"/>
    </location>
</feature>
<dbReference type="GO" id="GO:0022857">
    <property type="term" value="F:transmembrane transporter activity"/>
    <property type="evidence" value="ECO:0007669"/>
    <property type="project" value="InterPro"/>
</dbReference>
<keyword evidence="7 9" id="KW-0472">Membrane</keyword>
<keyword evidence="6 9" id="KW-1133">Transmembrane helix</keyword>
<evidence type="ECO:0000313" key="10">
    <source>
        <dbReference type="EMBL" id="XCH13948.1"/>
    </source>
</evidence>
<keyword evidence="4" id="KW-0997">Cell inner membrane</keyword>
<evidence type="ECO:0000256" key="9">
    <source>
        <dbReference type="SAM" id="Phobius"/>
    </source>
</evidence>
<evidence type="ECO:0000256" key="8">
    <source>
        <dbReference type="ARBA" id="ARBA00039381"/>
    </source>
</evidence>
<name>A0AAU8EX72_9MICC</name>
<dbReference type="PANTHER" id="PTHR32196:SF71">
    <property type="entry name" value="AUTOINDUCER 2 IMPORT SYSTEM PERMEASE PROTEIN LSRD"/>
    <property type="match status" value="1"/>
</dbReference>
<feature type="transmembrane region" description="Helical" evidence="9">
    <location>
        <begin position="45"/>
        <end position="66"/>
    </location>
</feature>
<protein>
    <recommendedName>
        <fullName evidence="8">Autoinducer 2 import system permease protein LsrD</fullName>
    </recommendedName>
</protein>
<evidence type="ECO:0000256" key="1">
    <source>
        <dbReference type="ARBA" id="ARBA00004651"/>
    </source>
</evidence>
<feature type="transmembrane region" description="Helical" evidence="9">
    <location>
        <begin position="204"/>
        <end position="232"/>
    </location>
</feature>
<feature type="transmembrane region" description="Helical" evidence="9">
    <location>
        <begin position="301"/>
        <end position="321"/>
    </location>
</feature>
<keyword evidence="3" id="KW-1003">Cell membrane</keyword>
<organism evidence="10">
    <name type="scientific">Arthrobacter sp. K5</name>
    <dbReference type="NCBI Taxonomy" id="2839623"/>
    <lineage>
        <taxon>Bacteria</taxon>
        <taxon>Bacillati</taxon>
        <taxon>Actinomycetota</taxon>
        <taxon>Actinomycetes</taxon>
        <taxon>Micrococcales</taxon>
        <taxon>Micrococcaceae</taxon>
        <taxon>Arthrobacter</taxon>
    </lineage>
</organism>
<keyword evidence="10" id="KW-0614">Plasmid</keyword>
<proteinExistence type="predicted"/>
<dbReference type="EMBL" id="CP159280">
    <property type="protein sequence ID" value="XCH13948.1"/>
    <property type="molecule type" value="Genomic_DNA"/>
</dbReference>
<dbReference type="InterPro" id="IPR001851">
    <property type="entry name" value="ABC_transp_permease"/>
</dbReference>
<reference evidence="10" key="1">
    <citation type="submission" date="2024-06" db="EMBL/GenBank/DDBJ databases">
        <title>Biodegradation of dimethachlon by Arthrobacter sp. K5: mechanistic insights and ecological implications.</title>
        <authorList>
            <person name="Hu S."/>
            <person name="Lu P."/>
        </authorList>
    </citation>
    <scope>NUCLEOTIDE SEQUENCE</scope>
    <source>
        <strain evidence="10">K5</strain>
        <plasmid evidence="10">unnamed</plasmid>
    </source>
</reference>
<gene>
    <name evidence="10" type="ORF">ABRP34_22865</name>
</gene>
<comment type="subcellular location">
    <subcellularLocation>
        <location evidence="1">Cell membrane</location>
        <topology evidence="1">Multi-pass membrane protein</topology>
    </subcellularLocation>
</comment>
<keyword evidence="2" id="KW-0813">Transport</keyword>
<feature type="transmembrane region" description="Helical" evidence="9">
    <location>
        <begin position="275"/>
        <end position="295"/>
    </location>
</feature>
<dbReference type="Pfam" id="PF02653">
    <property type="entry name" value="BPD_transp_2"/>
    <property type="match status" value="1"/>
</dbReference>
<feature type="transmembrane region" description="Helical" evidence="9">
    <location>
        <begin position="97"/>
        <end position="120"/>
    </location>
</feature>
<sequence>MNKSSRLNGLVQRTSYSYPAWALLVVLLIVCAIRAPYLFSANGIGGLLVSAGPLVLAVMGLTVTAMVGSGVDLSAGPLLIFVNVTLVRLFFENQIGSPVVVFAWALGIGILVQVIQAVVITVARIEPVIVTLSAFLALSGINLVILSQPGGQAPRWLAEWGSGRSVLSPMALVVLVSVVAWLLFTRTRLFTNVRLVGSNQRTAFVSGIPVTATRVIAHAVSGLLIGAAGLAYTGQIGSGNPTQGATYTLAAITALILGGISLAGGRGGLLGSIPGALVVTLISFTLTTFSLGSLASYVVQLSYGLILVLALLLSVAIPVLWRRRQEVRGA</sequence>
<evidence type="ECO:0000256" key="5">
    <source>
        <dbReference type="ARBA" id="ARBA00022692"/>
    </source>
</evidence>
<feature type="transmembrane region" description="Helical" evidence="9">
    <location>
        <begin position="127"/>
        <end position="146"/>
    </location>
</feature>
<dbReference type="GO" id="GO:0005886">
    <property type="term" value="C:plasma membrane"/>
    <property type="evidence" value="ECO:0007669"/>
    <property type="project" value="UniProtKB-SubCell"/>
</dbReference>
<evidence type="ECO:0000256" key="6">
    <source>
        <dbReference type="ARBA" id="ARBA00022989"/>
    </source>
</evidence>
<evidence type="ECO:0000256" key="3">
    <source>
        <dbReference type="ARBA" id="ARBA00022475"/>
    </source>
</evidence>
<evidence type="ECO:0000256" key="2">
    <source>
        <dbReference type="ARBA" id="ARBA00022448"/>
    </source>
</evidence>
<accession>A0AAU8EX72</accession>
<evidence type="ECO:0000256" key="4">
    <source>
        <dbReference type="ARBA" id="ARBA00022519"/>
    </source>
</evidence>